<evidence type="ECO:0000256" key="3">
    <source>
        <dbReference type="SAM" id="Phobius"/>
    </source>
</evidence>
<organism evidence="4 5">
    <name type="scientific">Colletotrichum orbiculare (strain 104-T / ATCC 96160 / CBS 514.97 / LARS 414 / MAFF 240422)</name>
    <name type="common">Cucumber anthracnose fungus</name>
    <name type="synonym">Colletotrichum lagenarium</name>
    <dbReference type="NCBI Taxonomy" id="1213857"/>
    <lineage>
        <taxon>Eukaryota</taxon>
        <taxon>Fungi</taxon>
        <taxon>Dikarya</taxon>
        <taxon>Ascomycota</taxon>
        <taxon>Pezizomycotina</taxon>
        <taxon>Sordariomycetes</taxon>
        <taxon>Hypocreomycetidae</taxon>
        <taxon>Glomerellales</taxon>
        <taxon>Glomerellaceae</taxon>
        <taxon>Colletotrichum</taxon>
        <taxon>Colletotrichum orbiculare species complex</taxon>
    </lineage>
</organism>
<comment type="caution">
    <text evidence="4">The sequence shown here is derived from an EMBL/GenBank/DDBJ whole genome shotgun (WGS) entry which is preliminary data.</text>
</comment>
<dbReference type="PANTHER" id="PTHR33365">
    <property type="entry name" value="YALI0B05434P"/>
    <property type="match status" value="1"/>
</dbReference>
<dbReference type="Proteomes" id="UP000014480">
    <property type="component" value="Unassembled WGS sequence"/>
</dbReference>
<name>A0A484FSX6_COLOR</name>
<protein>
    <submittedName>
        <fullName evidence="4">Cyclochlorotine biosynthesis protein O</fullName>
    </submittedName>
</protein>
<sequence>MDKAESESQEFLLHEGKRDLKCPRCSWRQKVTLFSFGGILFIFLSIVLFIVSVRRDINDSNCAKLLSPYSPAIDAVEYEWVTPGAILLHELELINVPVEKLPALNKSTAGPWRHLTREQGGGVAGFIEVFHQLHCLNLVRQFTYRDSYNYSMEVPFGDTAAMLRLHVDHCIETIRLNLMCAGDVTPFLVTLDPQNKLGESPDFETLHRCRRFDKLAEWSKSHVASHELLKNEPGRKEE</sequence>
<proteinExistence type="inferred from homology"/>
<evidence type="ECO:0000313" key="5">
    <source>
        <dbReference type="Proteomes" id="UP000014480"/>
    </source>
</evidence>
<reference evidence="5" key="1">
    <citation type="journal article" date="2013" name="New Phytol.">
        <title>Comparative genomic and transcriptomic analyses reveal the hemibiotrophic stage shift of Colletotrichum fungi.</title>
        <authorList>
            <person name="Gan P."/>
            <person name="Ikeda K."/>
            <person name="Irieda H."/>
            <person name="Narusaka M."/>
            <person name="O'Connell R.J."/>
            <person name="Narusaka Y."/>
            <person name="Takano Y."/>
            <person name="Kubo Y."/>
            <person name="Shirasu K."/>
        </authorList>
    </citation>
    <scope>NUCLEOTIDE SEQUENCE [LARGE SCALE GENOMIC DNA]</scope>
    <source>
        <strain evidence="5">104-T / ATCC 96160 / CBS 514.97 / LARS 414 / MAFF 240422</strain>
    </source>
</reference>
<dbReference type="AlphaFoldDB" id="A0A484FSX6"/>
<dbReference type="OrthoDB" id="3687641at2759"/>
<dbReference type="Pfam" id="PF11807">
    <property type="entry name" value="UstYa"/>
    <property type="match status" value="1"/>
</dbReference>
<evidence type="ECO:0000256" key="1">
    <source>
        <dbReference type="ARBA" id="ARBA00004685"/>
    </source>
</evidence>
<feature type="transmembrane region" description="Helical" evidence="3">
    <location>
        <begin position="31"/>
        <end position="53"/>
    </location>
</feature>
<dbReference type="InterPro" id="IPR021765">
    <property type="entry name" value="UstYa-like"/>
</dbReference>
<evidence type="ECO:0000313" key="4">
    <source>
        <dbReference type="EMBL" id="TDZ21043.1"/>
    </source>
</evidence>
<gene>
    <name evidence="4" type="primary">cctO-10</name>
    <name evidence="4" type="ORF">Cob_v005672</name>
</gene>
<comment type="pathway">
    <text evidence="1">Mycotoxin biosynthesis.</text>
</comment>
<keyword evidence="3" id="KW-0812">Transmembrane</keyword>
<accession>A0A484FSX6</accession>
<keyword evidence="5" id="KW-1185">Reference proteome</keyword>
<dbReference type="EMBL" id="AMCV02000015">
    <property type="protein sequence ID" value="TDZ21043.1"/>
    <property type="molecule type" value="Genomic_DNA"/>
</dbReference>
<dbReference type="GO" id="GO:0043386">
    <property type="term" value="P:mycotoxin biosynthetic process"/>
    <property type="evidence" value="ECO:0007669"/>
    <property type="project" value="InterPro"/>
</dbReference>
<comment type="similarity">
    <text evidence="2">Belongs to the ustYa family.</text>
</comment>
<evidence type="ECO:0000256" key="2">
    <source>
        <dbReference type="ARBA" id="ARBA00035112"/>
    </source>
</evidence>
<dbReference type="PANTHER" id="PTHR33365:SF4">
    <property type="entry name" value="CYCLOCHLOROTINE BIOSYNTHESIS PROTEIN O"/>
    <property type="match status" value="1"/>
</dbReference>
<keyword evidence="3" id="KW-1133">Transmembrane helix</keyword>
<reference evidence="5" key="2">
    <citation type="journal article" date="2019" name="Mol. Plant Microbe Interact.">
        <title>Genome sequence resources for four phytopathogenic fungi from the Colletotrichum orbiculare species complex.</title>
        <authorList>
            <person name="Gan P."/>
            <person name="Tsushima A."/>
            <person name="Narusaka M."/>
            <person name="Narusaka Y."/>
            <person name="Takano Y."/>
            <person name="Kubo Y."/>
            <person name="Shirasu K."/>
        </authorList>
    </citation>
    <scope>GENOME REANNOTATION</scope>
    <source>
        <strain evidence="5">104-T / ATCC 96160 / CBS 514.97 / LARS 414 / MAFF 240422</strain>
    </source>
</reference>
<keyword evidence="3" id="KW-0472">Membrane</keyword>
<dbReference type="STRING" id="1213857.A0A484FSX6"/>